<dbReference type="RefSeq" id="WP_377813619.1">
    <property type="nucleotide sequence ID" value="NZ_JBHRSJ010000012.1"/>
</dbReference>
<protein>
    <submittedName>
        <fullName evidence="1">DUF3509 domain-containing protein</fullName>
    </submittedName>
</protein>
<proteinExistence type="predicted"/>
<evidence type="ECO:0000313" key="2">
    <source>
        <dbReference type="Proteomes" id="UP001595457"/>
    </source>
</evidence>
<dbReference type="Proteomes" id="UP001595457">
    <property type="component" value="Unassembled WGS sequence"/>
</dbReference>
<organism evidence="1 2">
    <name type="scientific">Azotobacter bryophylli</name>
    <dbReference type="NCBI Taxonomy" id="1986537"/>
    <lineage>
        <taxon>Bacteria</taxon>
        <taxon>Pseudomonadati</taxon>
        <taxon>Pseudomonadota</taxon>
        <taxon>Gammaproteobacteria</taxon>
        <taxon>Pseudomonadales</taxon>
        <taxon>Pseudomonadaceae</taxon>
        <taxon>Azotobacter</taxon>
    </lineage>
</organism>
<dbReference type="EMBL" id="JBHRSJ010000012">
    <property type="protein sequence ID" value="MFC2971991.1"/>
    <property type="molecule type" value="Genomic_DNA"/>
</dbReference>
<comment type="caution">
    <text evidence="1">The sequence shown here is derived from an EMBL/GenBank/DDBJ whole genome shotgun (WGS) entry which is preliminary data.</text>
</comment>
<sequence length="92" mass="10389">MKQVEDILSTAFPEFDVVTQHRPDGSLLLSLQQGGRPVLRRALSYGQVQSRLQLDWVIGSVRRDLAIEAGQAPAIAALQSQSRIRLPRYEYR</sequence>
<name>A0ABV7AST1_9GAMM</name>
<dbReference type="InterPro" id="IPR021898">
    <property type="entry name" value="DUF3509"/>
</dbReference>
<gene>
    <name evidence="1" type="ORF">ACFOJE_07160</name>
</gene>
<dbReference type="Pfam" id="PF12021">
    <property type="entry name" value="DUF3509"/>
    <property type="match status" value="1"/>
</dbReference>
<accession>A0ABV7AST1</accession>
<reference evidence="2" key="1">
    <citation type="journal article" date="2019" name="Int. J. Syst. Evol. Microbiol.">
        <title>The Global Catalogue of Microorganisms (GCM) 10K type strain sequencing project: providing services to taxonomists for standard genome sequencing and annotation.</title>
        <authorList>
            <consortium name="The Broad Institute Genomics Platform"/>
            <consortium name="The Broad Institute Genome Sequencing Center for Infectious Disease"/>
            <person name="Wu L."/>
            <person name="Ma J."/>
        </authorList>
    </citation>
    <scope>NUCLEOTIDE SEQUENCE [LARGE SCALE GENOMIC DNA]</scope>
    <source>
        <strain evidence="2">KCTC 62195</strain>
    </source>
</reference>
<evidence type="ECO:0000313" key="1">
    <source>
        <dbReference type="EMBL" id="MFC2971991.1"/>
    </source>
</evidence>
<keyword evidence="2" id="KW-1185">Reference proteome</keyword>